<accession>A0A3G8ZCM3</accession>
<dbReference type="PROSITE" id="PS50995">
    <property type="entry name" value="HTH_MARR_2"/>
    <property type="match status" value="1"/>
</dbReference>
<dbReference type="InterPro" id="IPR036390">
    <property type="entry name" value="WH_DNA-bd_sf"/>
</dbReference>
<reference evidence="3" key="1">
    <citation type="submission" date="2018-11" db="EMBL/GenBank/DDBJ databases">
        <title>Proposal to divide the Flavobacteriaceae and reorganize its genera based on Amino Acid Identity values calculated from whole genome sequences.</title>
        <authorList>
            <person name="Nicholson A.C."/>
            <person name="Gulvik C.A."/>
            <person name="Whitney A.M."/>
            <person name="Sheth M."/>
            <person name="Batra D."/>
            <person name="Pryor J."/>
            <person name="Bernardet J.-F."/>
            <person name="Hugo C."/>
            <person name="Kampfer P."/>
            <person name="Newman J.D."/>
            <person name="McQuiston J.R."/>
        </authorList>
    </citation>
    <scope>NUCLEOTIDE SEQUENCE [LARGE SCALE GENOMIC DNA]</scope>
    <source>
        <strain evidence="3">H6466</strain>
    </source>
</reference>
<dbReference type="InterPro" id="IPR036388">
    <property type="entry name" value="WH-like_DNA-bd_sf"/>
</dbReference>
<dbReference type="Pfam" id="PF12802">
    <property type="entry name" value="MarR_2"/>
    <property type="match status" value="1"/>
</dbReference>
<dbReference type="PANTHER" id="PTHR33164:SF43">
    <property type="entry name" value="HTH-TYPE TRANSCRIPTIONAL REPRESSOR YETL"/>
    <property type="match status" value="1"/>
</dbReference>
<dbReference type="RefSeq" id="WP_124986270.1">
    <property type="nucleotide sequence ID" value="NZ_CP034160.1"/>
</dbReference>
<feature type="domain" description="HTH marR-type" evidence="1">
    <location>
        <begin position="63"/>
        <end position="196"/>
    </location>
</feature>
<sequence>MDFTIVKNLIELIEKFDSENVNNLYTKDIAGFRNWIYDREAHQRRDEKSDPVWDGKELGRSPESVISTLLVHLNRYAKTYSKSAIAGSDFSTQDEFIYLINLKSFGSMTKMELIRKNVQEKPAGILIINRLIKQGWVEQEDSATDRRTKVLTITESGLQALEMQMDKIRTVTNIVTGNLTYNEKMDLIRILDKLEQFHLPIFSKNIDNNKLIDTVLKEYSFDKN</sequence>
<dbReference type="GO" id="GO:0003700">
    <property type="term" value="F:DNA-binding transcription factor activity"/>
    <property type="evidence" value="ECO:0007669"/>
    <property type="project" value="InterPro"/>
</dbReference>
<dbReference type="EMBL" id="CP034160">
    <property type="protein sequence ID" value="AZI55132.1"/>
    <property type="molecule type" value="Genomic_DNA"/>
</dbReference>
<proteinExistence type="predicted"/>
<dbReference type="AlphaFoldDB" id="A0A3G8ZCM3"/>
<dbReference type="InterPro" id="IPR000835">
    <property type="entry name" value="HTH_MarR-typ"/>
</dbReference>
<organism evidence="2 3">
    <name type="scientific">Epilithonimonas vandammei</name>
    <dbReference type="NCBI Taxonomy" id="2487072"/>
    <lineage>
        <taxon>Bacteria</taxon>
        <taxon>Pseudomonadati</taxon>
        <taxon>Bacteroidota</taxon>
        <taxon>Flavobacteriia</taxon>
        <taxon>Flavobacteriales</taxon>
        <taxon>Weeksellaceae</taxon>
        <taxon>Chryseobacterium group</taxon>
        <taxon>Epilithonimonas</taxon>
    </lineage>
</organism>
<dbReference type="KEGG" id="eva:EIB75_07710"/>
<dbReference type="PRINTS" id="PR00598">
    <property type="entry name" value="HTHMARR"/>
</dbReference>
<name>A0A3G8ZCM3_9FLAO</name>
<dbReference type="SUPFAM" id="SSF46785">
    <property type="entry name" value="Winged helix' DNA-binding domain"/>
    <property type="match status" value="1"/>
</dbReference>
<evidence type="ECO:0000259" key="1">
    <source>
        <dbReference type="PROSITE" id="PS50995"/>
    </source>
</evidence>
<dbReference type="InterPro" id="IPR039422">
    <property type="entry name" value="MarR/SlyA-like"/>
</dbReference>
<evidence type="ECO:0000313" key="2">
    <source>
        <dbReference type="EMBL" id="AZI55132.1"/>
    </source>
</evidence>
<evidence type="ECO:0000313" key="3">
    <source>
        <dbReference type="Proteomes" id="UP000272316"/>
    </source>
</evidence>
<dbReference type="GO" id="GO:0006950">
    <property type="term" value="P:response to stress"/>
    <property type="evidence" value="ECO:0007669"/>
    <property type="project" value="TreeGrafter"/>
</dbReference>
<dbReference type="PANTHER" id="PTHR33164">
    <property type="entry name" value="TRANSCRIPTIONAL REGULATOR, MARR FAMILY"/>
    <property type="match status" value="1"/>
</dbReference>
<protein>
    <submittedName>
        <fullName evidence="2">MarR family transcriptional regulator</fullName>
    </submittedName>
</protein>
<dbReference type="Proteomes" id="UP000272316">
    <property type="component" value="Chromosome"/>
</dbReference>
<gene>
    <name evidence="2" type="ORF">EIB75_07710</name>
</gene>
<dbReference type="Gene3D" id="1.10.10.10">
    <property type="entry name" value="Winged helix-like DNA-binding domain superfamily/Winged helix DNA-binding domain"/>
    <property type="match status" value="1"/>
</dbReference>